<dbReference type="KEGG" id="tgr:Tgr7_1319"/>
<keyword evidence="6 8" id="KW-0460">Magnesium</keyword>
<comment type="similarity">
    <text evidence="7 8">Belongs to the PINc/VapC protein family.</text>
</comment>
<evidence type="ECO:0000313" key="11">
    <source>
        <dbReference type="Proteomes" id="UP000002383"/>
    </source>
</evidence>
<proteinExistence type="inferred from homology"/>
<dbReference type="HAMAP" id="MF_00265">
    <property type="entry name" value="VapC_Nob1"/>
    <property type="match status" value="1"/>
</dbReference>
<dbReference type="EC" id="3.1.-.-" evidence="8"/>
<keyword evidence="4 8" id="KW-0479">Metal-binding</keyword>
<dbReference type="OrthoDB" id="9796690at2"/>
<gene>
    <name evidence="8" type="primary">vapC</name>
    <name evidence="10" type="ordered locus">Tgr7_1319</name>
</gene>
<dbReference type="Proteomes" id="UP000002383">
    <property type="component" value="Chromosome"/>
</dbReference>
<feature type="binding site" evidence="8">
    <location>
        <position position="100"/>
    </location>
    <ligand>
        <name>Mg(2+)</name>
        <dbReference type="ChEBI" id="CHEBI:18420"/>
    </ligand>
</feature>
<dbReference type="RefSeq" id="WP_012637887.1">
    <property type="nucleotide sequence ID" value="NC_011901.1"/>
</dbReference>
<evidence type="ECO:0000256" key="4">
    <source>
        <dbReference type="ARBA" id="ARBA00022723"/>
    </source>
</evidence>
<organism evidence="10 11">
    <name type="scientific">Thioalkalivibrio sulfidiphilus (strain HL-EbGR7)</name>
    <dbReference type="NCBI Taxonomy" id="396588"/>
    <lineage>
        <taxon>Bacteria</taxon>
        <taxon>Pseudomonadati</taxon>
        <taxon>Pseudomonadota</taxon>
        <taxon>Gammaproteobacteria</taxon>
        <taxon>Chromatiales</taxon>
        <taxon>Ectothiorhodospiraceae</taxon>
        <taxon>Thioalkalivibrio</taxon>
    </lineage>
</organism>
<keyword evidence="2 8" id="KW-1277">Toxin-antitoxin system</keyword>
<evidence type="ECO:0000259" key="9">
    <source>
        <dbReference type="Pfam" id="PF01850"/>
    </source>
</evidence>
<keyword evidence="3 8" id="KW-0540">Nuclease</keyword>
<dbReference type="STRING" id="396588.Tgr7_1319"/>
<dbReference type="EMBL" id="CP001339">
    <property type="protein sequence ID" value="ACL72404.1"/>
    <property type="molecule type" value="Genomic_DNA"/>
</dbReference>
<dbReference type="SUPFAM" id="SSF88723">
    <property type="entry name" value="PIN domain-like"/>
    <property type="match status" value="1"/>
</dbReference>
<feature type="binding site" evidence="8">
    <location>
        <position position="9"/>
    </location>
    <ligand>
        <name>Mg(2+)</name>
        <dbReference type="ChEBI" id="CHEBI:18420"/>
    </ligand>
</feature>
<dbReference type="PANTHER" id="PTHR33653:SF1">
    <property type="entry name" value="RIBONUCLEASE VAPC2"/>
    <property type="match status" value="1"/>
</dbReference>
<feature type="domain" description="PIN" evidence="9">
    <location>
        <begin position="6"/>
        <end position="127"/>
    </location>
</feature>
<sequence>MSSPRYLLDTNVISELVRHPQGVVAKQIAAVGETAVCTSIVVAAELRFGAAKRDSLHLTNQVDAILGAMDVLPLDAPADSAYAQLRAALEKSGRPIGPNDMLIAAHALAAECVLVTANTDEFSRVPGLRVENWLAGLVGE</sequence>
<dbReference type="GO" id="GO:0004540">
    <property type="term" value="F:RNA nuclease activity"/>
    <property type="evidence" value="ECO:0007669"/>
    <property type="project" value="InterPro"/>
</dbReference>
<dbReference type="GO" id="GO:0016787">
    <property type="term" value="F:hydrolase activity"/>
    <property type="evidence" value="ECO:0007669"/>
    <property type="project" value="UniProtKB-KW"/>
</dbReference>
<comment type="function">
    <text evidence="8">Toxic component of a toxin-antitoxin (TA) system. An RNase.</text>
</comment>
<evidence type="ECO:0000256" key="8">
    <source>
        <dbReference type="HAMAP-Rule" id="MF_00265"/>
    </source>
</evidence>
<keyword evidence="5 8" id="KW-0378">Hydrolase</keyword>
<evidence type="ECO:0000256" key="3">
    <source>
        <dbReference type="ARBA" id="ARBA00022722"/>
    </source>
</evidence>
<evidence type="ECO:0000256" key="7">
    <source>
        <dbReference type="ARBA" id="ARBA00038093"/>
    </source>
</evidence>
<evidence type="ECO:0000313" key="10">
    <source>
        <dbReference type="EMBL" id="ACL72404.1"/>
    </source>
</evidence>
<evidence type="ECO:0000256" key="1">
    <source>
        <dbReference type="ARBA" id="ARBA00001946"/>
    </source>
</evidence>
<keyword evidence="8" id="KW-0800">Toxin</keyword>
<dbReference type="CDD" id="cd18748">
    <property type="entry name" value="PIN_VapC4-5_FitB-like"/>
    <property type="match status" value="1"/>
</dbReference>
<dbReference type="PANTHER" id="PTHR33653">
    <property type="entry name" value="RIBONUCLEASE VAPC2"/>
    <property type="match status" value="1"/>
</dbReference>
<evidence type="ECO:0000256" key="2">
    <source>
        <dbReference type="ARBA" id="ARBA00022649"/>
    </source>
</evidence>
<accession>B8GQY4</accession>
<dbReference type="HOGENOM" id="CLU_118482_5_3_6"/>
<dbReference type="AlphaFoldDB" id="B8GQY4"/>
<dbReference type="Pfam" id="PF01850">
    <property type="entry name" value="PIN"/>
    <property type="match status" value="1"/>
</dbReference>
<dbReference type="InterPro" id="IPR050556">
    <property type="entry name" value="Type_II_TA_system_RNase"/>
</dbReference>
<evidence type="ECO:0000256" key="5">
    <source>
        <dbReference type="ARBA" id="ARBA00022801"/>
    </source>
</evidence>
<dbReference type="InterPro" id="IPR022907">
    <property type="entry name" value="VapC_family"/>
</dbReference>
<dbReference type="Gene3D" id="3.40.50.1010">
    <property type="entry name" value="5'-nuclease"/>
    <property type="match status" value="1"/>
</dbReference>
<dbReference type="InterPro" id="IPR002716">
    <property type="entry name" value="PIN_dom"/>
</dbReference>
<dbReference type="GO" id="GO:0090729">
    <property type="term" value="F:toxin activity"/>
    <property type="evidence" value="ECO:0007669"/>
    <property type="project" value="UniProtKB-KW"/>
</dbReference>
<name>B8GQY4_THISH</name>
<evidence type="ECO:0000256" key="6">
    <source>
        <dbReference type="ARBA" id="ARBA00022842"/>
    </source>
</evidence>
<dbReference type="eggNOG" id="COG1487">
    <property type="taxonomic scope" value="Bacteria"/>
</dbReference>
<keyword evidence="11" id="KW-1185">Reference proteome</keyword>
<dbReference type="GO" id="GO:0000287">
    <property type="term" value="F:magnesium ion binding"/>
    <property type="evidence" value="ECO:0007669"/>
    <property type="project" value="UniProtKB-UniRule"/>
</dbReference>
<reference evidence="10 11" key="1">
    <citation type="journal article" date="2011" name="Stand. Genomic Sci.">
        <title>Complete genome sequence of 'Thioalkalivibrio sulfidophilus' HL-EbGr7.</title>
        <authorList>
            <person name="Muyzer G."/>
            <person name="Sorokin D.Y."/>
            <person name="Mavromatis K."/>
            <person name="Lapidus A."/>
            <person name="Clum A."/>
            <person name="Ivanova N."/>
            <person name="Pati A."/>
            <person name="d'Haeseleer P."/>
            <person name="Woyke T."/>
            <person name="Kyrpides N.C."/>
        </authorList>
    </citation>
    <scope>NUCLEOTIDE SEQUENCE [LARGE SCALE GENOMIC DNA]</scope>
    <source>
        <strain evidence="10 11">HL-EbGR7</strain>
    </source>
</reference>
<protein>
    <recommendedName>
        <fullName evidence="8">Ribonuclease VapC</fullName>
        <shortName evidence="8">RNase VapC</shortName>
        <ecNumber evidence="8">3.1.-.-</ecNumber>
    </recommendedName>
    <alternativeName>
        <fullName evidence="8">Toxin VapC</fullName>
    </alternativeName>
</protein>
<comment type="cofactor">
    <cofactor evidence="1 8">
        <name>Mg(2+)</name>
        <dbReference type="ChEBI" id="CHEBI:18420"/>
    </cofactor>
</comment>
<dbReference type="InterPro" id="IPR029060">
    <property type="entry name" value="PIN-like_dom_sf"/>
</dbReference>